<dbReference type="EMBL" id="AP022610">
    <property type="protein sequence ID" value="BBZ31178.1"/>
    <property type="molecule type" value="Genomic_DNA"/>
</dbReference>
<evidence type="ECO:0000313" key="5">
    <source>
        <dbReference type="Proteomes" id="UP000466517"/>
    </source>
</evidence>
<feature type="signal peptide" evidence="3">
    <location>
        <begin position="1"/>
        <end position="32"/>
    </location>
</feature>
<name>A0A7I7XPK3_9MYCO</name>
<gene>
    <name evidence="4" type="ORF">MMAD_54730</name>
</gene>
<dbReference type="Pfam" id="PF10738">
    <property type="entry name" value="Lpp-LpqN"/>
    <property type="match status" value="1"/>
</dbReference>
<dbReference type="AlphaFoldDB" id="A0A7I7XPK3"/>
<evidence type="ECO:0008006" key="6">
    <source>
        <dbReference type="Google" id="ProtNLM"/>
    </source>
</evidence>
<reference evidence="4 5" key="1">
    <citation type="journal article" date="2019" name="Emerg. Microbes Infect.">
        <title>Comprehensive subspecies identification of 175 nontuberculous mycobacteria species based on 7547 genomic profiles.</title>
        <authorList>
            <person name="Matsumoto Y."/>
            <person name="Kinjo T."/>
            <person name="Motooka D."/>
            <person name="Nabeya D."/>
            <person name="Jung N."/>
            <person name="Uechi K."/>
            <person name="Horii T."/>
            <person name="Iida T."/>
            <person name="Fujita J."/>
            <person name="Nakamura S."/>
        </authorList>
    </citation>
    <scope>NUCLEOTIDE SEQUENCE [LARGE SCALE GENOMIC DNA]</scope>
    <source>
        <strain evidence="4 5">JCM 13574</strain>
    </source>
</reference>
<dbReference type="KEGG" id="mmag:MMAD_54730"/>
<keyword evidence="1 3" id="KW-0732">Signal</keyword>
<feature type="region of interest" description="Disordered" evidence="2">
    <location>
        <begin position="259"/>
        <end position="279"/>
    </location>
</feature>
<dbReference type="PROSITE" id="PS51257">
    <property type="entry name" value="PROKAR_LIPOPROTEIN"/>
    <property type="match status" value="1"/>
</dbReference>
<evidence type="ECO:0000256" key="1">
    <source>
        <dbReference type="ARBA" id="ARBA00022729"/>
    </source>
</evidence>
<accession>A0A7I7XPK3</accession>
<dbReference type="Proteomes" id="UP000466517">
    <property type="component" value="Chromosome"/>
</dbReference>
<evidence type="ECO:0000256" key="3">
    <source>
        <dbReference type="SAM" id="SignalP"/>
    </source>
</evidence>
<keyword evidence="5" id="KW-1185">Reference proteome</keyword>
<dbReference type="RefSeq" id="WP_163743201.1">
    <property type="nucleotide sequence ID" value="NZ_AP022610.1"/>
</dbReference>
<organism evidence="4 5">
    <name type="scientific">Mycolicibacterium madagascariense</name>
    <dbReference type="NCBI Taxonomy" id="212765"/>
    <lineage>
        <taxon>Bacteria</taxon>
        <taxon>Bacillati</taxon>
        <taxon>Actinomycetota</taxon>
        <taxon>Actinomycetes</taxon>
        <taxon>Mycobacteriales</taxon>
        <taxon>Mycobacteriaceae</taxon>
        <taxon>Mycolicibacterium</taxon>
    </lineage>
</organism>
<dbReference type="InterPro" id="IPR019674">
    <property type="entry name" value="Lipoprotein_LpqN/LpqT-like"/>
</dbReference>
<sequence length="297" mass="29698">MLETARRWGLLAGGFAAGTACVLGLAGTTASAEPAAPVPAPAPATVTQTVTVQAGAPAAAPGPNELTVATPIAAAPAISTIVPAASGTIADFFKSKNVAMEPQKADGFKSLNIVLPMPTGWAQVPDPNVPDAFAVIADRVGGDGLYTSNAALQVYKLVGDFDPKEAISHGLIDSQQLPAFRPIKGSLADFGGMPSAAIEGTYRQNNLTLNTSRRHVLATSGPDKYLVTLSVTTSADVSVAAGSATDAIVNGFRVGSPDAPPPPAAAPVAAPNAPTAPQAPVAPAILPAAAQPLGLHR</sequence>
<dbReference type="Gene3D" id="3.40.1000.10">
    <property type="entry name" value="Mog1/PsbP, alpha/beta/alpha sandwich"/>
    <property type="match status" value="1"/>
</dbReference>
<feature type="compositionally biased region" description="Low complexity" evidence="2">
    <location>
        <begin position="266"/>
        <end position="279"/>
    </location>
</feature>
<proteinExistence type="predicted"/>
<protein>
    <recommendedName>
        <fullName evidence="6">Proline-rich 28 kDa antigen</fullName>
    </recommendedName>
</protein>
<feature type="chain" id="PRO_5029791170" description="Proline-rich 28 kDa antigen" evidence="3">
    <location>
        <begin position="33"/>
        <end position="297"/>
    </location>
</feature>
<evidence type="ECO:0000256" key="2">
    <source>
        <dbReference type="SAM" id="MobiDB-lite"/>
    </source>
</evidence>
<evidence type="ECO:0000313" key="4">
    <source>
        <dbReference type="EMBL" id="BBZ31178.1"/>
    </source>
</evidence>